<dbReference type="Proteomes" id="UP000033423">
    <property type="component" value="Unassembled WGS sequence"/>
</dbReference>
<feature type="non-terminal residue" evidence="1">
    <location>
        <position position="1"/>
    </location>
</feature>
<accession>A0A0F3GKX6</accession>
<protein>
    <submittedName>
        <fullName evidence="1">Uncharacterized protein</fullName>
    </submittedName>
</protein>
<evidence type="ECO:0000313" key="2">
    <source>
        <dbReference type="Proteomes" id="UP000033423"/>
    </source>
</evidence>
<gene>
    <name evidence="1" type="ORF">MBAV_005325</name>
</gene>
<reference evidence="1 2" key="1">
    <citation type="submission" date="2015-02" db="EMBL/GenBank/DDBJ databases">
        <title>Single-cell genomics of uncultivated deep-branching MTB reveals a conserved set of magnetosome genes.</title>
        <authorList>
            <person name="Kolinko S."/>
            <person name="Richter M."/>
            <person name="Glockner F.O."/>
            <person name="Brachmann A."/>
            <person name="Schuler D."/>
        </authorList>
    </citation>
    <scope>NUCLEOTIDE SEQUENCE [LARGE SCALE GENOMIC DNA]</scope>
    <source>
        <strain evidence="1">TM-1</strain>
    </source>
</reference>
<keyword evidence="2" id="KW-1185">Reference proteome</keyword>
<organism evidence="1 2">
    <name type="scientific">Candidatus Magnetobacterium bavaricum</name>
    <dbReference type="NCBI Taxonomy" id="29290"/>
    <lineage>
        <taxon>Bacteria</taxon>
        <taxon>Pseudomonadati</taxon>
        <taxon>Nitrospirota</taxon>
        <taxon>Thermodesulfovibrionia</taxon>
        <taxon>Thermodesulfovibrionales</taxon>
        <taxon>Candidatus Magnetobacteriaceae</taxon>
        <taxon>Candidatus Magnetobacterium</taxon>
    </lineage>
</organism>
<dbReference type="AlphaFoldDB" id="A0A0F3GKX6"/>
<comment type="caution">
    <text evidence="1">The sequence shown here is derived from an EMBL/GenBank/DDBJ whole genome shotgun (WGS) entry which is preliminary data.</text>
</comment>
<evidence type="ECO:0000313" key="1">
    <source>
        <dbReference type="EMBL" id="KJU82482.1"/>
    </source>
</evidence>
<name>A0A0F3GKX6_9BACT</name>
<sequence length="40" mass="4572">SSADLPRQMEWTIDDISDVLAVTDVKAILHQYFHDGRSQI</sequence>
<dbReference type="EMBL" id="LACI01002304">
    <property type="protein sequence ID" value="KJU82482.1"/>
    <property type="molecule type" value="Genomic_DNA"/>
</dbReference>
<proteinExistence type="predicted"/>